<name>A0A0C2Z8D3_9AGAM</name>
<dbReference type="InterPro" id="IPR027417">
    <property type="entry name" value="P-loop_NTPase"/>
</dbReference>
<dbReference type="Pfam" id="PF01926">
    <property type="entry name" value="MMR_HSR1"/>
    <property type="match status" value="1"/>
</dbReference>
<dbReference type="STRING" id="1036808.A0A0C2Z8D3"/>
<sequence length="233" mass="26042">MPESPLNVLIIGETGVGKSSVVNLIAGEVRAEVSPDCDVCTTKTTRYDITIGSMSLHVWEIVGFNQPRDPTDNEIPVPDVDLGSILADDKATAVDVVLFCMRAERVREITKKFFNFVKDMFGDQVPIVLVINHWAKRDMEDWWRQNEEPLRTKRGIEGDEHVCVTGIGGNPKHEQSQGALLAELRDRYEELKETLGKLHLTTAQGLMEELAALSPTNGRTSLLRRLFSSFFSS</sequence>
<dbReference type="GO" id="GO:0002098">
    <property type="term" value="P:tRNA wobble uridine modification"/>
    <property type="evidence" value="ECO:0007669"/>
    <property type="project" value="TreeGrafter"/>
</dbReference>
<dbReference type="Proteomes" id="UP000053989">
    <property type="component" value="Unassembled WGS sequence"/>
</dbReference>
<dbReference type="InParanoid" id="A0A0C2Z8D3"/>
<dbReference type="GO" id="GO:0005525">
    <property type="term" value="F:GTP binding"/>
    <property type="evidence" value="ECO:0007669"/>
    <property type="project" value="InterPro"/>
</dbReference>
<dbReference type="PANTHER" id="PTHR42714">
    <property type="entry name" value="TRNA MODIFICATION GTPASE GTPBP3"/>
    <property type="match status" value="1"/>
</dbReference>
<keyword evidence="1" id="KW-0175">Coiled coil</keyword>
<keyword evidence="4" id="KW-1185">Reference proteome</keyword>
<evidence type="ECO:0000256" key="1">
    <source>
        <dbReference type="SAM" id="Coils"/>
    </source>
</evidence>
<feature type="domain" description="G" evidence="2">
    <location>
        <begin position="8"/>
        <end position="132"/>
    </location>
</feature>
<evidence type="ECO:0000259" key="2">
    <source>
        <dbReference type="Pfam" id="PF01926"/>
    </source>
</evidence>
<dbReference type="HOGENOM" id="CLU_050405_0_0_1"/>
<dbReference type="OrthoDB" id="2676800at2759"/>
<dbReference type="GO" id="GO:0005829">
    <property type="term" value="C:cytosol"/>
    <property type="evidence" value="ECO:0007669"/>
    <property type="project" value="TreeGrafter"/>
</dbReference>
<dbReference type="Gene3D" id="3.40.50.300">
    <property type="entry name" value="P-loop containing nucleotide triphosphate hydrolases"/>
    <property type="match status" value="1"/>
</dbReference>
<dbReference type="SUPFAM" id="SSF52540">
    <property type="entry name" value="P-loop containing nucleoside triphosphate hydrolases"/>
    <property type="match status" value="1"/>
</dbReference>
<dbReference type="InterPro" id="IPR006073">
    <property type="entry name" value="GTP-bd"/>
</dbReference>
<reference evidence="4" key="2">
    <citation type="submission" date="2015-01" db="EMBL/GenBank/DDBJ databases">
        <title>Evolutionary Origins and Diversification of the Mycorrhizal Mutualists.</title>
        <authorList>
            <consortium name="DOE Joint Genome Institute"/>
            <consortium name="Mycorrhizal Genomics Consortium"/>
            <person name="Kohler A."/>
            <person name="Kuo A."/>
            <person name="Nagy L.G."/>
            <person name="Floudas D."/>
            <person name="Copeland A."/>
            <person name="Barry K.W."/>
            <person name="Cichocki N."/>
            <person name="Veneault-Fourrey C."/>
            <person name="LaButti K."/>
            <person name="Lindquist E.A."/>
            <person name="Lipzen A."/>
            <person name="Lundell T."/>
            <person name="Morin E."/>
            <person name="Murat C."/>
            <person name="Riley R."/>
            <person name="Ohm R."/>
            <person name="Sun H."/>
            <person name="Tunlid A."/>
            <person name="Henrissat B."/>
            <person name="Grigoriev I.V."/>
            <person name="Hibbett D.S."/>
            <person name="Martin F."/>
        </authorList>
    </citation>
    <scope>NUCLEOTIDE SEQUENCE [LARGE SCALE GENOMIC DNA]</scope>
    <source>
        <strain evidence="4">Foug A</strain>
    </source>
</reference>
<dbReference type="CDD" id="cd00882">
    <property type="entry name" value="Ras_like_GTPase"/>
    <property type="match status" value="1"/>
</dbReference>
<accession>A0A0C2Z8D3</accession>
<protein>
    <recommendedName>
        <fullName evidence="2">G domain-containing protein</fullName>
    </recommendedName>
</protein>
<organism evidence="3 4">
    <name type="scientific">Scleroderma citrinum Foug A</name>
    <dbReference type="NCBI Taxonomy" id="1036808"/>
    <lineage>
        <taxon>Eukaryota</taxon>
        <taxon>Fungi</taxon>
        <taxon>Dikarya</taxon>
        <taxon>Basidiomycota</taxon>
        <taxon>Agaricomycotina</taxon>
        <taxon>Agaricomycetes</taxon>
        <taxon>Agaricomycetidae</taxon>
        <taxon>Boletales</taxon>
        <taxon>Sclerodermatineae</taxon>
        <taxon>Sclerodermataceae</taxon>
        <taxon>Scleroderma</taxon>
    </lineage>
</organism>
<dbReference type="GO" id="GO:0030488">
    <property type="term" value="P:tRNA methylation"/>
    <property type="evidence" value="ECO:0007669"/>
    <property type="project" value="TreeGrafter"/>
</dbReference>
<dbReference type="AlphaFoldDB" id="A0A0C2Z8D3"/>
<dbReference type="EMBL" id="KN822089">
    <property type="protein sequence ID" value="KIM58203.1"/>
    <property type="molecule type" value="Genomic_DNA"/>
</dbReference>
<evidence type="ECO:0000313" key="3">
    <source>
        <dbReference type="EMBL" id="KIM58203.1"/>
    </source>
</evidence>
<dbReference type="PROSITE" id="PS00675">
    <property type="entry name" value="SIGMA54_INTERACT_1"/>
    <property type="match status" value="1"/>
</dbReference>
<gene>
    <name evidence="3" type="ORF">SCLCIDRAFT_1099451</name>
</gene>
<dbReference type="PANTHER" id="PTHR42714:SF2">
    <property type="entry name" value="TRNA MODIFICATION GTPASE GTPBP3, MITOCHONDRIAL"/>
    <property type="match status" value="1"/>
</dbReference>
<feature type="coiled-coil region" evidence="1">
    <location>
        <begin position="174"/>
        <end position="201"/>
    </location>
</feature>
<reference evidence="3 4" key="1">
    <citation type="submission" date="2014-04" db="EMBL/GenBank/DDBJ databases">
        <authorList>
            <consortium name="DOE Joint Genome Institute"/>
            <person name="Kuo A."/>
            <person name="Kohler A."/>
            <person name="Nagy L.G."/>
            <person name="Floudas D."/>
            <person name="Copeland A."/>
            <person name="Barry K.W."/>
            <person name="Cichocki N."/>
            <person name="Veneault-Fourrey C."/>
            <person name="LaButti K."/>
            <person name="Lindquist E.A."/>
            <person name="Lipzen A."/>
            <person name="Lundell T."/>
            <person name="Morin E."/>
            <person name="Murat C."/>
            <person name="Sun H."/>
            <person name="Tunlid A."/>
            <person name="Henrissat B."/>
            <person name="Grigoriev I.V."/>
            <person name="Hibbett D.S."/>
            <person name="Martin F."/>
            <person name="Nordberg H.P."/>
            <person name="Cantor M.N."/>
            <person name="Hua S.X."/>
        </authorList>
    </citation>
    <scope>NUCLEOTIDE SEQUENCE [LARGE SCALE GENOMIC DNA]</scope>
    <source>
        <strain evidence="3 4">Foug A</strain>
    </source>
</reference>
<evidence type="ECO:0000313" key="4">
    <source>
        <dbReference type="Proteomes" id="UP000053989"/>
    </source>
</evidence>
<dbReference type="InterPro" id="IPR025662">
    <property type="entry name" value="Sigma_54_int_dom_ATP-bd_1"/>
</dbReference>
<proteinExistence type="predicted"/>